<dbReference type="OrthoDB" id="9804072at2"/>
<dbReference type="InterPro" id="IPR001608">
    <property type="entry name" value="Ala_racemase_N"/>
</dbReference>
<dbReference type="PIRSF" id="PIRSF004848">
    <property type="entry name" value="YBL036c_PLPDEIII"/>
    <property type="match status" value="1"/>
</dbReference>
<evidence type="ECO:0000256" key="1">
    <source>
        <dbReference type="ARBA" id="ARBA00022898"/>
    </source>
</evidence>
<organism evidence="6 7">
    <name type="scientific">Chitinophaga skermanii</name>
    <dbReference type="NCBI Taxonomy" id="331697"/>
    <lineage>
        <taxon>Bacteria</taxon>
        <taxon>Pseudomonadati</taxon>
        <taxon>Bacteroidota</taxon>
        <taxon>Chitinophagia</taxon>
        <taxon>Chitinophagales</taxon>
        <taxon>Chitinophagaceae</taxon>
        <taxon>Chitinophaga</taxon>
    </lineage>
</organism>
<dbReference type="Proteomes" id="UP000249547">
    <property type="component" value="Unassembled WGS sequence"/>
</dbReference>
<evidence type="ECO:0000256" key="3">
    <source>
        <dbReference type="PIRSR" id="PIRSR004848-1"/>
    </source>
</evidence>
<dbReference type="Gene3D" id="3.20.20.10">
    <property type="entry name" value="Alanine racemase"/>
    <property type="match status" value="1"/>
</dbReference>
<dbReference type="PANTHER" id="PTHR10146:SF14">
    <property type="entry name" value="PYRIDOXAL PHOSPHATE HOMEOSTASIS PROTEIN"/>
    <property type="match status" value="1"/>
</dbReference>
<comment type="cofactor">
    <cofactor evidence="3">
        <name>pyridoxal 5'-phosphate</name>
        <dbReference type="ChEBI" id="CHEBI:597326"/>
    </cofactor>
</comment>
<evidence type="ECO:0000259" key="5">
    <source>
        <dbReference type="Pfam" id="PF01168"/>
    </source>
</evidence>
<dbReference type="RefSeq" id="WP_111597968.1">
    <property type="nucleotide sequence ID" value="NZ_QLLL01000004.1"/>
</dbReference>
<feature type="modified residue" description="N6-(pyridoxal phosphate)lysine" evidence="2 3">
    <location>
        <position position="42"/>
    </location>
</feature>
<dbReference type="FunFam" id="3.20.20.10:FF:000018">
    <property type="entry name" value="Pyridoxal phosphate homeostasis protein"/>
    <property type="match status" value="1"/>
</dbReference>
<comment type="function">
    <text evidence="2">Pyridoxal 5'-phosphate (PLP)-binding protein, which is involved in PLP homeostasis.</text>
</comment>
<dbReference type="InterPro" id="IPR029066">
    <property type="entry name" value="PLP-binding_barrel"/>
</dbReference>
<name>A0A327QNV3_9BACT</name>
<dbReference type="PANTHER" id="PTHR10146">
    <property type="entry name" value="PROLINE SYNTHETASE CO-TRANSCRIBED BACTERIAL HOMOLOG PROTEIN"/>
    <property type="match status" value="1"/>
</dbReference>
<keyword evidence="7" id="KW-1185">Reference proteome</keyword>
<evidence type="ECO:0000256" key="2">
    <source>
        <dbReference type="HAMAP-Rule" id="MF_02087"/>
    </source>
</evidence>
<dbReference type="Pfam" id="PF01168">
    <property type="entry name" value="Ala_racemase_N"/>
    <property type="match status" value="1"/>
</dbReference>
<gene>
    <name evidence="6" type="ORF">LX64_02532</name>
</gene>
<proteinExistence type="inferred from homology"/>
<feature type="domain" description="Alanine racemase N-terminal" evidence="5">
    <location>
        <begin position="49"/>
        <end position="232"/>
    </location>
</feature>
<dbReference type="EMBL" id="QLLL01000004">
    <property type="protein sequence ID" value="RAJ05374.1"/>
    <property type="molecule type" value="Genomic_DNA"/>
</dbReference>
<accession>A0A327QNV3</accession>
<sequence length="246" mass="27456">MHIINEPSTIITHLHTVKERIHQACLQCNRDPQEVRLLLATKTVPAERIRVAIEAGETLMGENKVQELRDKAPGLADLTIEKHFIGHLQSNKVKDVLKYATCIQSLDRVEIARELEKRLQAMGKPLDVYIQVNTSAEESKFGIAPADIFTFAKQLQSFDTLRVKGLMTIGLLDADPLKMKPSLRLLRRLRNELLQTGIYTALGLSMGMSGDLEMAIAEGATMVRVGTAIFGNRVVPGYVWNEQANQ</sequence>
<dbReference type="InterPro" id="IPR011078">
    <property type="entry name" value="PyrdxlP_homeostasis"/>
</dbReference>
<evidence type="ECO:0000256" key="4">
    <source>
        <dbReference type="RuleBase" id="RU004514"/>
    </source>
</evidence>
<comment type="caution">
    <text evidence="6">The sequence shown here is derived from an EMBL/GenBank/DDBJ whole genome shotgun (WGS) entry which is preliminary data.</text>
</comment>
<evidence type="ECO:0000313" key="6">
    <source>
        <dbReference type="EMBL" id="RAJ05374.1"/>
    </source>
</evidence>
<reference evidence="6 7" key="1">
    <citation type="submission" date="2018-06" db="EMBL/GenBank/DDBJ databases">
        <title>Genomic Encyclopedia of Archaeal and Bacterial Type Strains, Phase II (KMG-II): from individual species to whole genera.</title>
        <authorList>
            <person name="Goeker M."/>
        </authorList>
    </citation>
    <scope>NUCLEOTIDE SEQUENCE [LARGE SCALE GENOMIC DNA]</scope>
    <source>
        <strain evidence="6 7">DSM 23857</strain>
    </source>
</reference>
<dbReference type="AlphaFoldDB" id="A0A327QNV3"/>
<keyword evidence="1 2" id="KW-0663">Pyridoxal phosphate</keyword>
<dbReference type="HAMAP" id="MF_02087">
    <property type="entry name" value="PLP_homeostasis"/>
    <property type="match status" value="1"/>
</dbReference>
<comment type="similarity">
    <text evidence="2 4">Belongs to the pyridoxal phosphate-binding protein YggS/PROSC family.</text>
</comment>
<dbReference type="GO" id="GO:0030170">
    <property type="term" value="F:pyridoxal phosphate binding"/>
    <property type="evidence" value="ECO:0007669"/>
    <property type="project" value="UniProtKB-UniRule"/>
</dbReference>
<dbReference type="NCBIfam" id="TIGR00044">
    <property type="entry name" value="YggS family pyridoxal phosphate-dependent enzyme"/>
    <property type="match status" value="1"/>
</dbReference>
<dbReference type="CDD" id="cd00635">
    <property type="entry name" value="PLPDE_III_YBL036c_like"/>
    <property type="match status" value="1"/>
</dbReference>
<dbReference type="SUPFAM" id="SSF51419">
    <property type="entry name" value="PLP-binding barrel"/>
    <property type="match status" value="1"/>
</dbReference>
<evidence type="ECO:0000313" key="7">
    <source>
        <dbReference type="Proteomes" id="UP000249547"/>
    </source>
</evidence>
<protein>
    <recommendedName>
        <fullName evidence="2">Pyridoxal phosphate homeostasis protein</fullName>
        <shortName evidence="2">PLP homeostasis protein</shortName>
    </recommendedName>
</protein>